<sequence length="251" mass="28388">MKTSIITSFVIGLLAMATISTMAQEAPLGPLSNVTEFTIKPGHQMQFREGIKAWKACYEENNGPWTWNLWQKQNGEGTVYVLASTMANWAEMDATDESGKDCQLLAINMINPHIEKAVSHINRLMPDISNSNPFEGEVIRVQFFKTNSSQGFQMMEVVKEVESIRREAGVSIPGYWYSWQTSDPDSPNFHVVSGYQDFAAMDTPQEGVWESVEKIAGKAKREELQNKFRSSMESNWTSIYKLDKEISRPAN</sequence>
<keyword evidence="1" id="KW-0732">Signal</keyword>
<dbReference type="OrthoDB" id="6235707at2"/>
<proteinExistence type="predicted"/>
<dbReference type="RefSeq" id="WP_143071027.1">
    <property type="nucleotide sequence ID" value="NZ_FOPC01000002.1"/>
</dbReference>
<evidence type="ECO:0008006" key="4">
    <source>
        <dbReference type="Google" id="ProtNLM"/>
    </source>
</evidence>
<dbReference type="STRING" id="435880.SAMN04487988_10257"/>
<keyword evidence="3" id="KW-1185">Reference proteome</keyword>
<feature type="chain" id="PRO_5011664303" description="NIPSNAP protein" evidence="1">
    <location>
        <begin position="24"/>
        <end position="251"/>
    </location>
</feature>
<dbReference type="Proteomes" id="UP000199642">
    <property type="component" value="Unassembled WGS sequence"/>
</dbReference>
<evidence type="ECO:0000256" key="1">
    <source>
        <dbReference type="SAM" id="SignalP"/>
    </source>
</evidence>
<dbReference type="EMBL" id="FOPC01000002">
    <property type="protein sequence ID" value="SFG21731.1"/>
    <property type="molecule type" value="Genomic_DNA"/>
</dbReference>
<feature type="signal peptide" evidence="1">
    <location>
        <begin position="1"/>
        <end position="23"/>
    </location>
</feature>
<evidence type="ECO:0000313" key="3">
    <source>
        <dbReference type="Proteomes" id="UP000199642"/>
    </source>
</evidence>
<protein>
    <recommendedName>
        <fullName evidence="4">NIPSNAP protein</fullName>
    </recommendedName>
</protein>
<organism evidence="2 3">
    <name type="scientific">Algoriphagus hitonicola</name>
    <dbReference type="NCBI Taxonomy" id="435880"/>
    <lineage>
        <taxon>Bacteria</taxon>
        <taxon>Pseudomonadati</taxon>
        <taxon>Bacteroidota</taxon>
        <taxon>Cytophagia</taxon>
        <taxon>Cytophagales</taxon>
        <taxon>Cyclobacteriaceae</taxon>
        <taxon>Algoriphagus</taxon>
    </lineage>
</organism>
<accession>A0A1I2Q7X7</accession>
<evidence type="ECO:0000313" key="2">
    <source>
        <dbReference type="EMBL" id="SFG21731.1"/>
    </source>
</evidence>
<reference evidence="3" key="1">
    <citation type="submission" date="2016-10" db="EMBL/GenBank/DDBJ databases">
        <authorList>
            <person name="Varghese N."/>
            <person name="Submissions S."/>
        </authorList>
    </citation>
    <scope>NUCLEOTIDE SEQUENCE [LARGE SCALE GENOMIC DNA]</scope>
    <source>
        <strain evidence="3">DSM 19315</strain>
    </source>
</reference>
<gene>
    <name evidence="2" type="ORF">SAMN04487988_10257</name>
</gene>
<name>A0A1I2Q7X7_9BACT</name>
<dbReference type="AlphaFoldDB" id="A0A1I2Q7X7"/>